<dbReference type="Pfam" id="PF00155">
    <property type="entry name" value="Aminotran_1_2"/>
    <property type="match status" value="1"/>
</dbReference>
<name>A0A3D8QB22_9HELO</name>
<keyword evidence="3 6" id="KW-0808">Transferase</keyword>
<protein>
    <submittedName>
        <fullName evidence="6">Aminotransferase class I and II protein</fullName>
    </submittedName>
</protein>
<feature type="domain" description="Aminotransferase class I/classII large" evidence="5">
    <location>
        <begin position="54"/>
        <end position="423"/>
    </location>
</feature>
<dbReference type="Gene3D" id="3.90.1150.10">
    <property type="entry name" value="Aspartate Aminotransferase, domain 1"/>
    <property type="match status" value="1"/>
</dbReference>
<dbReference type="SUPFAM" id="SSF53383">
    <property type="entry name" value="PLP-dependent transferases"/>
    <property type="match status" value="1"/>
</dbReference>
<comment type="cofactor">
    <cofactor evidence="1">
        <name>pyridoxal 5'-phosphate</name>
        <dbReference type="ChEBI" id="CHEBI:597326"/>
    </cofactor>
</comment>
<dbReference type="GO" id="GO:0009102">
    <property type="term" value="P:biotin biosynthetic process"/>
    <property type="evidence" value="ECO:0007669"/>
    <property type="project" value="TreeGrafter"/>
</dbReference>
<dbReference type="STRING" id="1849047.A0A3D8QB22"/>
<dbReference type="OrthoDB" id="2382073at2759"/>
<comment type="similarity">
    <text evidence="2">Belongs to the class-II pyridoxal-phosphate-dependent aminotransferase family. BioF subfamily.</text>
</comment>
<dbReference type="InterPro" id="IPR004839">
    <property type="entry name" value="Aminotransferase_I/II_large"/>
</dbReference>
<dbReference type="AlphaFoldDB" id="A0A3D8QB22"/>
<dbReference type="GO" id="GO:0030170">
    <property type="term" value="F:pyridoxal phosphate binding"/>
    <property type="evidence" value="ECO:0007669"/>
    <property type="project" value="InterPro"/>
</dbReference>
<evidence type="ECO:0000256" key="4">
    <source>
        <dbReference type="ARBA" id="ARBA00022898"/>
    </source>
</evidence>
<sequence length="461" mass="51177">MYADRMLTKWVQDHKPRAAAMKDQPAFYRNLEQAMDLSRTDHSLFVAKPRWGDEVLDLTSSDFLSFSRSGRIREAFQEELARHENFRLSASGSRVQYGNYDYLLQIEQELADFHGAEAAYIAHSGYMANAGTVAAVPLPGDAIVYDEAVHASTHEGMKLSLASHQLSFRHNDADSLLEVLSSLKESHPAFVSGKSSILIAVESLYSMDGDLCPLDELVQVAKELFPLGNAQFIIDEAHSNGVLGPRGAGLVNMLGLEKEIAIRIHMCSKALGSTGGIVLCNKTIRDRLISNARFAIYSGAPSFPMVASMRAGYRLLENGEAEKGMEQIQNSVKHFLKTITAHPVWEEAVDEGILNIPLAEDYESIEHLTHIVPVLTRPKHELYLFFHLMINNINAYPISFPVVPKGKSRVRLVFHAHNGLDQAETLANVICEWAQEMLDIEAGKTENVMPSAARQVFAMKT</sequence>
<evidence type="ECO:0000256" key="1">
    <source>
        <dbReference type="ARBA" id="ARBA00001933"/>
    </source>
</evidence>
<organism evidence="6 7">
    <name type="scientific">Coleophoma cylindrospora</name>
    <dbReference type="NCBI Taxonomy" id="1849047"/>
    <lineage>
        <taxon>Eukaryota</taxon>
        <taxon>Fungi</taxon>
        <taxon>Dikarya</taxon>
        <taxon>Ascomycota</taxon>
        <taxon>Pezizomycotina</taxon>
        <taxon>Leotiomycetes</taxon>
        <taxon>Helotiales</taxon>
        <taxon>Dermateaceae</taxon>
        <taxon>Coleophoma</taxon>
    </lineage>
</organism>
<evidence type="ECO:0000256" key="2">
    <source>
        <dbReference type="ARBA" id="ARBA00010008"/>
    </source>
</evidence>
<dbReference type="InterPro" id="IPR015422">
    <property type="entry name" value="PyrdxlP-dep_Trfase_small"/>
</dbReference>
<keyword evidence="7" id="KW-1185">Reference proteome</keyword>
<dbReference type="Gene3D" id="3.40.640.10">
    <property type="entry name" value="Type I PLP-dependent aspartate aminotransferase-like (Major domain)"/>
    <property type="match status" value="1"/>
</dbReference>
<dbReference type="GO" id="GO:0008483">
    <property type="term" value="F:transaminase activity"/>
    <property type="evidence" value="ECO:0007669"/>
    <property type="project" value="UniProtKB-KW"/>
</dbReference>
<gene>
    <name evidence="6" type="ORF">BP6252_13326</name>
</gene>
<dbReference type="Proteomes" id="UP000256645">
    <property type="component" value="Unassembled WGS sequence"/>
</dbReference>
<keyword evidence="6" id="KW-0032">Aminotransferase</keyword>
<dbReference type="InterPro" id="IPR050087">
    <property type="entry name" value="AON_synthase_class-II"/>
</dbReference>
<evidence type="ECO:0000313" key="6">
    <source>
        <dbReference type="EMBL" id="RDW58850.1"/>
    </source>
</evidence>
<keyword evidence="4" id="KW-0663">Pyridoxal phosphate</keyword>
<evidence type="ECO:0000259" key="5">
    <source>
        <dbReference type="Pfam" id="PF00155"/>
    </source>
</evidence>
<reference evidence="6 7" key="1">
    <citation type="journal article" date="2018" name="IMA Fungus">
        <title>IMA Genome-F 9: Draft genome sequence of Annulohypoxylon stygium, Aspergillus mulundensis, Berkeleyomyces basicola (syn. Thielaviopsis basicola), Ceratocystis smalleyi, two Cercospora beticola strains, Coleophoma cylindrospora, Fusarium fracticaudum, Phialophora cf. hyalina, and Morchella septimelata.</title>
        <authorList>
            <person name="Wingfield B.D."/>
            <person name="Bills G.F."/>
            <person name="Dong Y."/>
            <person name="Huang W."/>
            <person name="Nel W.J."/>
            <person name="Swalarsk-Parry B.S."/>
            <person name="Vaghefi N."/>
            <person name="Wilken P.M."/>
            <person name="An Z."/>
            <person name="de Beer Z.W."/>
            <person name="De Vos L."/>
            <person name="Chen L."/>
            <person name="Duong T.A."/>
            <person name="Gao Y."/>
            <person name="Hammerbacher A."/>
            <person name="Kikkert J.R."/>
            <person name="Li Y."/>
            <person name="Li H."/>
            <person name="Li K."/>
            <person name="Li Q."/>
            <person name="Liu X."/>
            <person name="Ma X."/>
            <person name="Naidoo K."/>
            <person name="Pethybridge S.J."/>
            <person name="Sun J."/>
            <person name="Steenkamp E.T."/>
            <person name="van der Nest M.A."/>
            <person name="van Wyk S."/>
            <person name="Wingfield M.J."/>
            <person name="Xiong C."/>
            <person name="Yue Q."/>
            <person name="Zhang X."/>
        </authorList>
    </citation>
    <scope>NUCLEOTIDE SEQUENCE [LARGE SCALE GENOMIC DNA]</scope>
    <source>
        <strain evidence="6 7">BP6252</strain>
    </source>
</reference>
<dbReference type="InterPro" id="IPR015421">
    <property type="entry name" value="PyrdxlP-dep_Trfase_major"/>
</dbReference>
<evidence type="ECO:0000313" key="7">
    <source>
        <dbReference type="Proteomes" id="UP000256645"/>
    </source>
</evidence>
<proteinExistence type="inferred from homology"/>
<dbReference type="InterPro" id="IPR015424">
    <property type="entry name" value="PyrdxlP-dep_Trfase"/>
</dbReference>
<dbReference type="PANTHER" id="PTHR13693:SF77">
    <property type="entry name" value="8-AMINO-7-OXONONANOATE SYNTHASE"/>
    <property type="match status" value="1"/>
</dbReference>
<comment type="caution">
    <text evidence="6">The sequence shown here is derived from an EMBL/GenBank/DDBJ whole genome shotgun (WGS) entry which is preliminary data.</text>
</comment>
<dbReference type="PANTHER" id="PTHR13693">
    <property type="entry name" value="CLASS II AMINOTRANSFERASE/8-AMINO-7-OXONONANOATE SYNTHASE"/>
    <property type="match status" value="1"/>
</dbReference>
<evidence type="ECO:0000256" key="3">
    <source>
        <dbReference type="ARBA" id="ARBA00022679"/>
    </source>
</evidence>
<accession>A0A3D8QB22</accession>
<dbReference type="EMBL" id="PDLM01000017">
    <property type="protein sequence ID" value="RDW58850.1"/>
    <property type="molecule type" value="Genomic_DNA"/>
</dbReference>